<feature type="transmembrane region" description="Helical" evidence="1">
    <location>
        <begin position="40"/>
        <end position="60"/>
    </location>
</feature>
<dbReference type="Proteomes" id="UP000308652">
    <property type="component" value="Unassembled WGS sequence"/>
</dbReference>
<evidence type="ECO:0000256" key="1">
    <source>
        <dbReference type="SAM" id="Phobius"/>
    </source>
</evidence>
<dbReference type="EMBL" id="ML213604">
    <property type="protein sequence ID" value="TFK38114.1"/>
    <property type="molecule type" value="Genomic_DNA"/>
</dbReference>
<dbReference type="PANTHER" id="PTHR28142">
    <property type="entry name" value="MITOCHONDRIAL INNER MEMBRANE I-AAA PROTEASE SUPERCOMPLEX SUBUNIT MGR3-RELATED"/>
    <property type="match status" value="1"/>
</dbReference>
<protein>
    <submittedName>
        <fullName evidence="2">Uncharacterized protein</fullName>
    </submittedName>
</protein>
<name>A0A5C3LYA5_9AGAR</name>
<dbReference type="PANTHER" id="PTHR28142:SF1">
    <property type="entry name" value="MITOCHONDRIAL INNER MEMBRANE I-AAA PROTEASE SUPERCOMPLEX SUBUNIT MGR3-RELATED"/>
    <property type="match status" value="1"/>
</dbReference>
<reference evidence="2 3" key="1">
    <citation type="journal article" date="2019" name="Nat. Ecol. Evol.">
        <title>Megaphylogeny resolves global patterns of mushroom evolution.</title>
        <authorList>
            <person name="Varga T."/>
            <person name="Krizsan K."/>
            <person name="Foldi C."/>
            <person name="Dima B."/>
            <person name="Sanchez-Garcia M."/>
            <person name="Sanchez-Ramirez S."/>
            <person name="Szollosi G.J."/>
            <person name="Szarkandi J.G."/>
            <person name="Papp V."/>
            <person name="Albert L."/>
            <person name="Andreopoulos W."/>
            <person name="Angelini C."/>
            <person name="Antonin V."/>
            <person name="Barry K.W."/>
            <person name="Bougher N.L."/>
            <person name="Buchanan P."/>
            <person name="Buyck B."/>
            <person name="Bense V."/>
            <person name="Catcheside P."/>
            <person name="Chovatia M."/>
            <person name="Cooper J."/>
            <person name="Damon W."/>
            <person name="Desjardin D."/>
            <person name="Finy P."/>
            <person name="Geml J."/>
            <person name="Haridas S."/>
            <person name="Hughes K."/>
            <person name="Justo A."/>
            <person name="Karasinski D."/>
            <person name="Kautmanova I."/>
            <person name="Kiss B."/>
            <person name="Kocsube S."/>
            <person name="Kotiranta H."/>
            <person name="LaButti K.M."/>
            <person name="Lechner B.E."/>
            <person name="Liimatainen K."/>
            <person name="Lipzen A."/>
            <person name="Lukacs Z."/>
            <person name="Mihaltcheva S."/>
            <person name="Morgado L.N."/>
            <person name="Niskanen T."/>
            <person name="Noordeloos M.E."/>
            <person name="Ohm R.A."/>
            <person name="Ortiz-Santana B."/>
            <person name="Ovrebo C."/>
            <person name="Racz N."/>
            <person name="Riley R."/>
            <person name="Savchenko A."/>
            <person name="Shiryaev A."/>
            <person name="Soop K."/>
            <person name="Spirin V."/>
            <person name="Szebenyi C."/>
            <person name="Tomsovsky M."/>
            <person name="Tulloss R.E."/>
            <person name="Uehling J."/>
            <person name="Grigoriev I.V."/>
            <person name="Vagvolgyi C."/>
            <person name="Papp T."/>
            <person name="Martin F.M."/>
            <person name="Miettinen O."/>
            <person name="Hibbett D.S."/>
            <person name="Nagy L.G."/>
        </authorList>
    </citation>
    <scope>NUCLEOTIDE SEQUENCE [LARGE SCALE GENOMIC DNA]</scope>
    <source>
        <strain evidence="2 3">CBS 166.37</strain>
    </source>
</reference>
<dbReference type="OrthoDB" id="10050400at2759"/>
<evidence type="ECO:0000313" key="3">
    <source>
        <dbReference type="Proteomes" id="UP000308652"/>
    </source>
</evidence>
<dbReference type="InterPro" id="IPR040201">
    <property type="entry name" value="Mrg3-like"/>
</dbReference>
<keyword evidence="1" id="KW-0812">Transmembrane</keyword>
<proteinExistence type="predicted"/>
<evidence type="ECO:0000313" key="2">
    <source>
        <dbReference type="EMBL" id="TFK38114.1"/>
    </source>
</evidence>
<gene>
    <name evidence="2" type="ORF">BDQ12DRAFT_606466</name>
</gene>
<dbReference type="Gene3D" id="1.25.40.10">
    <property type="entry name" value="Tetratricopeptide repeat domain"/>
    <property type="match status" value="1"/>
</dbReference>
<accession>A0A5C3LYA5</accession>
<sequence length="409" mass="45128">MATRPTFLSRWISVEEPGGDRYRPGGPVASTTRLSRLSPLFTAILIGGLAMTIYGIYDIYGTMTMWPKAVRSDLRDGLTAKYKNDPDRSALYLQRAWDTARGLHVDVFKPHPYLKLSGIGIALAGVFESSGKLEQAYNVYCEVISQMKEDASKGQLAPLEHMRVVAVAYKLGEMAQILKKPLDEEESWLVYAVEEELKNVFEKPIAVGEVLDVKGATIEDEAKVIVSELGLPLWATKHDLAAPFEALGSFYSRVGKLDYAMPLYLQAVSILIPPTPQKSSADDRCRGAQMMGNIAKLILRKDSSKETIAQAESWAKKGLEVADVSRKSLRKHEICDIAYAMMLYNLAMIREMAGDGEKARALLTESMNHSKEIGLREGVTHAEEALRALDSDNVKFNSVLPGAQITKAA</sequence>
<keyword evidence="1" id="KW-0472">Membrane</keyword>
<keyword evidence="3" id="KW-1185">Reference proteome</keyword>
<organism evidence="2 3">
    <name type="scientific">Crucibulum laeve</name>
    <dbReference type="NCBI Taxonomy" id="68775"/>
    <lineage>
        <taxon>Eukaryota</taxon>
        <taxon>Fungi</taxon>
        <taxon>Dikarya</taxon>
        <taxon>Basidiomycota</taxon>
        <taxon>Agaricomycotina</taxon>
        <taxon>Agaricomycetes</taxon>
        <taxon>Agaricomycetidae</taxon>
        <taxon>Agaricales</taxon>
        <taxon>Agaricineae</taxon>
        <taxon>Nidulariaceae</taxon>
        <taxon>Crucibulum</taxon>
    </lineage>
</organism>
<dbReference type="InterPro" id="IPR011990">
    <property type="entry name" value="TPR-like_helical_dom_sf"/>
</dbReference>
<dbReference type="STRING" id="68775.A0A5C3LYA5"/>
<dbReference type="AlphaFoldDB" id="A0A5C3LYA5"/>
<keyword evidence="1" id="KW-1133">Transmembrane helix</keyword>